<dbReference type="EMBL" id="JAYDYW010000010">
    <property type="protein sequence ID" value="MEE1674858.1"/>
    <property type="molecule type" value="Genomic_DNA"/>
</dbReference>
<name>A0ABU7G6C4_9ALTE</name>
<dbReference type="PROSITE" id="PS50893">
    <property type="entry name" value="ABC_TRANSPORTER_2"/>
    <property type="match status" value="1"/>
</dbReference>
<dbReference type="CDD" id="cd03257">
    <property type="entry name" value="ABC_NikE_OppD_transporters"/>
    <property type="match status" value="1"/>
</dbReference>
<dbReference type="Pfam" id="PF08352">
    <property type="entry name" value="oligo_HPY"/>
    <property type="match status" value="1"/>
</dbReference>
<evidence type="ECO:0000256" key="2">
    <source>
        <dbReference type="ARBA" id="ARBA00022448"/>
    </source>
</evidence>
<dbReference type="InterPro" id="IPR013563">
    <property type="entry name" value="Oligopep_ABC_C"/>
</dbReference>
<proteinExistence type="inferred from homology"/>
<keyword evidence="2" id="KW-0813">Transport</keyword>
<dbReference type="NCBIfam" id="NF011659">
    <property type="entry name" value="PRK15079.1"/>
    <property type="match status" value="1"/>
</dbReference>
<dbReference type="PANTHER" id="PTHR43776">
    <property type="entry name" value="TRANSPORT ATP-BINDING PROTEIN"/>
    <property type="match status" value="1"/>
</dbReference>
<keyword evidence="4" id="KW-0067">ATP-binding</keyword>
<dbReference type="Pfam" id="PF00005">
    <property type="entry name" value="ABC_tran"/>
    <property type="match status" value="1"/>
</dbReference>
<dbReference type="PANTHER" id="PTHR43776:SF7">
    <property type="entry name" value="D,D-DIPEPTIDE TRANSPORT ATP-BINDING PROTEIN DDPF-RELATED"/>
    <property type="match status" value="1"/>
</dbReference>
<dbReference type="PROSITE" id="PS00211">
    <property type="entry name" value="ABC_TRANSPORTER_1"/>
    <property type="match status" value="1"/>
</dbReference>
<evidence type="ECO:0000256" key="3">
    <source>
        <dbReference type="ARBA" id="ARBA00022741"/>
    </source>
</evidence>
<dbReference type="RefSeq" id="WP_329775898.1">
    <property type="nucleotide sequence ID" value="NZ_JAYDYW010000010.1"/>
</dbReference>
<dbReference type="Proteomes" id="UP001310248">
    <property type="component" value="Unassembled WGS sequence"/>
</dbReference>
<evidence type="ECO:0000313" key="6">
    <source>
        <dbReference type="EMBL" id="MEE1674858.1"/>
    </source>
</evidence>
<dbReference type="NCBIfam" id="NF008453">
    <property type="entry name" value="PRK11308.1"/>
    <property type="match status" value="1"/>
</dbReference>
<dbReference type="InterPro" id="IPR003593">
    <property type="entry name" value="AAA+_ATPase"/>
</dbReference>
<comment type="caution">
    <text evidence="6">The sequence shown here is derived from an EMBL/GenBank/DDBJ whole genome shotgun (WGS) entry which is preliminary data.</text>
</comment>
<accession>A0ABU7G6C4</accession>
<organism evidence="6 7">
    <name type="scientific">Agarivorans aestuarii</name>
    <dbReference type="NCBI Taxonomy" id="1563703"/>
    <lineage>
        <taxon>Bacteria</taxon>
        <taxon>Pseudomonadati</taxon>
        <taxon>Pseudomonadota</taxon>
        <taxon>Gammaproteobacteria</taxon>
        <taxon>Alteromonadales</taxon>
        <taxon>Alteromonadaceae</taxon>
        <taxon>Agarivorans</taxon>
    </lineage>
</organism>
<gene>
    <name evidence="6" type="primary">oppF</name>
    <name evidence="6" type="ORF">SNR37_000177</name>
</gene>
<sequence length="329" mass="35923">MSDKALLLDVVDLKVYFKIKNNKGLPWTPAATLKAVDGVSLKLYQGETLGVVGESGCGKSTFARAVIGLVPAEAGKVVWLGQDLTKLPHKELREKRKEIQMIFQDPLASLNPRMTVGDIIAEPLQTFYPKLSKAEVKQQVKEMMTKVGLLPNVINRYPHEFSGGQCQRIGIARALILKPKMIICDEPVSALDVSIQAQVVNLLKELQAEMGLSLIFIAHDLSVVKHISDRVLVMYLGNSVELGTAKALFDKPTHPYTKALMSAVPIPDPDLERNKTIELLEGDLPSPINPPSGCVFRTRCPIATEQCASTNPALLGSDEHSVSCLHTSV</sequence>
<dbReference type="InterPro" id="IPR050319">
    <property type="entry name" value="ABC_transp_ATP-bind"/>
</dbReference>
<comment type="similarity">
    <text evidence="1">Belongs to the ABC transporter superfamily.</text>
</comment>
<dbReference type="NCBIfam" id="TIGR01727">
    <property type="entry name" value="oligo_HPY"/>
    <property type="match status" value="1"/>
</dbReference>
<dbReference type="SMART" id="SM00382">
    <property type="entry name" value="AAA"/>
    <property type="match status" value="1"/>
</dbReference>
<dbReference type="InterPro" id="IPR017871">
    <property type="entry name" value="ABC_transporter-like_CS"/>
</dbReference>
<keyword evidence="3" id="KW-0547">Nucleotide-binding</keyword>
<keyword evidence="7" id="KW-1185">Reference proteome</keyword>
<evidence type="ECO:0000256" key="4">
    <source>
        <dbReference type="ARBA" id="ARBA00022840"/>
    </source>
</evidence>
<evidence type="ECO:0000259" key="5">
    <source>
        <dbReference type="PROSITE" id="PS50893"/>
    </source>
</evidence>
<evidence type="ECO:0000256" key="1">
    <source>
        <dbReference type="ARBA" id="ARBA00005417"/>
    </source>
</evidence>
<reference evidence="7" key="1">
    <citation type="submission" date="2023-07" db="EMBL/GenBank/DDBJ databases">
        <title>Draft genome sequence of Agarivorans aestuarii strain ZMCS4, a CAZymes producing bacteria isolated from the marine brown algae Clodostephus spongiosus.</title>
        <authorList>
            <person name="Lorente B."/>
            <person name="Cabral C."/>
            <person name="Frias J."/>
            <person name="Faria J."/>
            <person name="Toubarro D."/>
        </authorList>
    </citation>
    <scope>NUCLEOTIDE SEQUENCE [LARGE SCALE GENOMIC DNA]</scope>
    <source>
        <strain evidence="7">ZMCS4</strain>
    </source>
</reference>
<dbReference type="SUPFAM" id="SSF52540">
    <property type="entry name" value="P-loop containing nucleoside triphosphate hydrolases"/>
    <property type="match status" value="1"/>
</dbReference>
<dbReference type="InterPro" id="IPR027417">
    <property type="entry name" value="P-loop_NTPase"/>
</dbReference>
<evidence type="ECO:0000313" key="7">
    <source>
        <dbReference type="Proteomes" id="UP001310248"/>
    </source>
</evidence>
<protein>
    <submittedName>
        <fullName evidence="6">Murein tripeptide/oligopeptide ABC transporter ATP binding protein OppF</fullName>
    </submittedName>
</protein>
<dbReference type="Gene3D" id="3.40.50.300">
    <property type="entry name" value="P-loop containing nucleotide triphosphate hydrolases"/>
    <property type="match status" value="1"/>
</dbReference>
<feature type="domain" description="ABC transporter" evidence="5">
    <location>
        <begin position="8"/>
        <end position="261"/>
    </location>
</feature>
<dbReference type="InterPro" id="IPR003439">
    <property type="entry name" value="ABC_transporter-like_ATP-bd"/>
</dbReference>